<dbReference type="OrthoDB" id="9802561at2"/>
<sequence>MGERPHRAGGFHRGRLPRLRHQRRRGGSAVRGRLLRGPRVPGGLGLGVLPGTLPAAAPDTLTAVKLSAILPLPAEVAQQPASVFVPVDGEPVLVRIVRALAGIGDVLVVADDRLTERVSGCLGELPVRVVAAGESPSTADCLAAAAQHLQQESVTHALVADHRHPVVPDGLVQRVVAALSEGAELVVPVLPVTDTVKSVDAQGTILDTVDRSELQITQYPYGAAVPRLADLQTVLGDAGLVTVAGDADAIPIDLPGDASLLEAIIACRR</sequence>
<keyword evidence="1" id="KW-0808">Transferase</keyword>
<name>A0A2A7NTI7_9MYCO</name>
<dbReference type="InterPro" id="IPR029044">
    <property type="entry name" value="Nucleotide-diphossugar_trans"/>
</dbReference>
<reference evidence="4 5" key="1">
    <citation type="submission" date="2017-10" db="EMBL/GenBank/DDBJ databases">
        <title>The new phylogeny of genus Mycobacterium.</title>
        <authorList>
            <person name="Tortoli E."/>
            <person name="Trovato A."/>
            <person name="Cirillo D.M."/>
        </authorList>
    </citation>
    <scope>NUCLEOTIDE SEQUENCE [LARGE SCALE GENOMIC DNA]</scope>
    <source>
        <strain evidence="4 5">IP141170001</strain>
    </source>
</reference>
<keyword evidence="2" id="KW-0548">Nucleotidyltransferase</keyword>
<comment type="caution">
    <text evidence="4">The sequence shown here is derived from an EMBL/GenBank/DDBJ whole genome shotgun (WGS) entry which is preliminary data.</text>
</comment>
<evidence type="ECO:0000256" key="1">
    <source>
        <dbReference type="ARBA" id="ARBA00022679"/>
    </source>
</evidence>
<dbReference type="GO" id="GO:0016301">
    <property type="term" value="F:kinase activity"/>
    <property type="evidence" value="ECO:0007669"/>
    <property type="project" value="UniProtKB-KW"/>
</dbReference>
<dbReference type="Proteomes" id="UP000220340">
    <property type="component" value="Unassembled WGS sequence"/>
</dbReference>
<feature type="compositionally biased region" description="Basic residues" evidence="3">
    <location>
        <begin position="7"/>
        <end position="26"/>
    </location>
</feature>
<evidence type="ECO:0000313" key="5">
    <source>
        <dbReference type="Proteomes" id="UP000220340"/>
    </source>
</evidence>
<dbReference type="Gene3D" id="3.90.550.10">
    <property type="entry name" value="Spore Coat Polysaccharide Biosynthesis Protein SpsA, Chain A"/>
    <property type="match status" value="1"/>
</dbReference>
<keyword evidence="5" id="KW-1185">Reference proteome</keyword>
<feature type="region of interest" description="Disordered" evidence="3">
    <location>
        <begin position="1"/>
        <end position="28"/>
    </location>
</feature>
<dbReference type="EMBL" id="PDCR01000019">
    <property type="protein sequence ID" value="PEG53504.1"/>
    <property type="molecule type" value="Genomic_DNA"/>
</dbReference>
<organism evidence="4 5">
    <name type="scientific">Mycolicibacterium diernhoferi</name>
    <dbReference type="NCBI Taxonomy" id="1801"/>
    <lineage>
        <taxon>Bacteria</taxon>
        <taxon>Bacillati</taxon>
        <taxon>Actinomycetota</taxon>
        <taxon>Actinomycetes</taxon>
        <taxon>Mycobacteriales</taxon>
        <taxon>Mycobacteriaceae</taxon>
        <taxon>Mycolicibacterium</taxon>
    </lineage>
</organism>
<protein>
    <submittedName>
        <fullName evidence="4">4-diphosphocytidyl-2C-methyl-D-erythritol kinase</fullName>
    </submittedName>
</protein>
<dbReference type="AlphaFoldDB" id="A0A2A7NTI7"/>
<dbReference type="InterPro" id="IPR034683">
    <property type="entry name" value="IspD/TarI"/>
</dbReference>
<accession>A0A2A7NTI7</accession>
<proteinExistence type="predicted"/>
<dbReference type="GO" id="GO:0070567">
    <property type="term" value="F:cytidylyltransferase activity"/>
    <property type="evidence" value="ECO:0007669"/>
    <property type="project" value="InterPro"/>
</dbReference>
<keyword evidence="4" id="KW-0418">Kinase</keyword>
<gene>
    <name evidence="4" type="ORF">CRI78_15400</name>
</gene>
<evidence type="ECO:0000313" key="4">
    <source>
        <dbReference type="EMBL" id="PEG53504.1"/>
    </source>
</evidence>
<evidence type="ECO:0000256" key="2">
    <source>
        <dbReference type="ARBA" id="ARBA00022695"/>
    </source>
</evidence>
<evidence type="ECO:0000256" key="3">
    <source>
        <dbReference type="SAM" id="MobiDB-lite"/>
    </source>
</evidence>
<dbReference type="SUPFAM" id="SSF53448">
    <property type="entry name" value="Nucleotide-diphospho-sugar transferases"/>
    <property type="match status" value="1"/>
</dbReference>
<dbReference type="Pfam" id="PF01128">
    <property type="entry name" value="IspD"/>
    <property type="match status" value="1"/>
</dbReference>